<feature type="compositionally biased region" description="Low complexity" evidence="1">
    <location>
        <begin position="86"/>
        <end position="100"/>
    </location>
</feature>
<evidence type="ECO:0000256" key="1">
    <source>
        <dbReference type="SAM" id="MobiDB-lite"/>
    </source>
</evidence>
<organism evidence="2 3">
    <name type="scientific">Glycomyces albidus</name>
    <dbReference type="NCBI Taxonomy" id="2656774"/>
    <lineage>
        <taxon>Bacteria</taxon>
        <taxon>Bacillati</taxon>
        <taxon>Actinomycetota</taxon>
        <taxon>Actinomycetes</taxon>
        <taxon>Glycomycetales</taxon>
        <taxon>Glycomycetaceae</taxon>
        <taxon>Glycomyces</taxon>
    </lineage>
</organism>
<comment type="caution">
    <text evidence="2">The sequence shown here is derived from an EMBL/GenBank/DDBJ whole genome shotgun (WGS) entry which is preliminary data.</text>
</comment>
<dbReference type="Proteomes" id="UP000477750">
    <property type="component" value="Unassembled WGS sequence"/>
</dbReference>
<reference evidence="2 3" key="1">
    <citation type="submission" date="2019-10" db="EMBL/GenBank/DDBJ databases">
        <title>Glycomyces albidus sp. nov., a novel actinomycete isolated from rhizosphere soil of wheat (Triticum aestivum L.).</title>
        <authorList>
            <person name="Qian L."/>
        </authorList>
    </citation>
    <scope>NUCLEOTIDE SEQUENCE [LARGE SCALE GENOMIC DNA]</scope>
    <source>
        <strain evidence="2 3">NEAU-7082</strain>
    </source>
</reference>
<feature type="region of interest" description="Disordered" evidence="1">
    <location>
        <begin position="1"/>
        <end position="43"/>
    </location>
</feature>
<keyword evidence="3" id="KW-1185">Reference proteome</keyword>
<sequence>MEKFNEMKDKAGGMAEDAKAKAEDLYNKAKESPAGDKLDEVSDQVKEKAQGLISKLKGGAESAGLPWSLPATTRRADQSVRPPLPSFASASCASSRRSGATGPTSGPGHCGTRT</sequence>
<gene>
    <name evidence="2" type="ORF">GFD30_04340</name>
</gene>
<dbReference type="RefSeq" id="WP_153023986.1">
    <property type="nucleotide sequence ID" value="NZ_WIAO01000003.1"/>
</dbReference>
<protein>
    <submittedName>
        <fullName evidence="2">Uncharacterized protein</fullName>
    </submittedName>
</protein>
<feature type="region of interest" description="Disordered" evidence="1">
    <location>
        <begin position="57"/>
        <end position="114"/>
    </location>
</feature>
<proteinExistence type="predicted"/>
<accession>A0A6L5G5A2</accession>
<evidence type="ECO:0000313" key="3">
    <source>
        <dbReference type="Proteomes" id="UP000477750"/>
    </source>
</evidence>
<evidence type="ECO:0000313" key="2">
    <source>
        <dbReference type="EMBL" id="MQM24812.1"/>
    </source>
</evidence>
<dbReference type="AlphaFoldDB" id="A0A6L5G5A2"/>
<name>A0A6L5G5A2_9ACTN</name>
<dbReference type="EMBL" id="WIAO01000003">
    <property type="protein sequence ID" value="MQM24812.1"/>
    <property type="molecule type" value="Genomic_DNA"/>
</dbReference>